<reference evidence="2 3" key="1">
    <citation type="submission" date="2015-03" db="EMBL/GenBank/DDBJ databases">
        <title>Genomics and transcriptomics of the oil-accumulating basidiomycete yeast T. oleaginosus allow insights into substrate utilization and the diverse evolutionary trajectories of mating systems in fungi.</title>
        <authorList>
            <consortium name="DOE Joint Genome Institute"/>
            <person name="Kourist R."/>
            <person name="Kracht O."/>
            <person name="Bracharz F."/>
            <person name="Lipzen A."/>
            <person name="Nolan M."/>
            <person name="Ohm R."/>
            <person name="Grigoriev I."/>
            <person name="Sun S."/>
            <person name="Heitman J."/>
            <person name="Bruck T."/>
            <person name="Nowrousian M."/>
        </authorList>
    </citation>
    <scope>NUCLEOTIDE SEQUENCE [LARGE SCALE GENOMIC DNA]</scope>
    <source>
        <strain evidence="2 3">IBC0246</strain>
    </source>
</reference>
<dbReference type="AlphaFoldDB" id="A0A0J0XST5"/>
<feature type="chain" id="PRO_5005245632" evidence="1">
    <location>
        <begin position="28"/>
        <end position="88"/>
    </location>
</feature>
<evidence type="ECO:0000313" key="2">
    <source>
        <dbReference type="EMBL" id="KLT44133.1"/>
    </source>
</evidence>
<dbReference type="EMBL" id="KQ087189">
    <property type="protein sequence ID" value="KLT44133.1"/>
    <property type="molecule type" value="Genomic_DNA"/>
</dbReference>
<keyword evidence="3" id="KW-1185">Reference proteome</keyword>
<sequence length="88" mass="9784">MEDLMACAAHLSLCLAFAGVTPPGGSAGLHAERIMGLRYSGRLMNPKLIDDKGLRVLSFKLKQEFDEYRSDRFGYLTGRNLLKARARP</sequence>
<protein>
    <submittedName>
        <fullName evidence="2">Uncharacterized protein</fullName>
    </submittedName>
</protein>
<dbReference type="GeneID" id="28983149"/>
<evidence type="ECO:0000256" key="1">
    <source>
        <dbReference type="SAM" id="SignalP"/>
    </source>
</evidence>
<name>A0A0J0XST5_9TREE</name>
<keyword evidence="1" id="KW-0732">Signal</keyword>
<dbReference type="RefSeq" id="XP_018280624.1">
    <property type="nucleotide sequence ID" value="XM_018422546.1"/>
</dbReference>
<feature type="signal peptide" evidence="1">
    <location>
        <begin position="1"/>
        <end position="27"/>
    </location>
</feature>
<dbReference type="Proteomes" id="UP000053611">
    <property type="component" value="Unassembled WGS sequence"/>
</dbReference>
<evidence type="ECO:0000313" key="3">
    <source>
        <dbReference type="Proteomes" id="UP000053611"/>
    </source>
</evidence>
<proteinExistence type="predicted"/>
<organism evidence="2 3">
    <name type="scientific">Cutaneotrichosporon oleaginosum</name>
    <dbReference type="NCBI Taxonomy" id="879819"/>
    <lineage>
        <taxon>Eukaryota</taxon>
        <taxon>Fungi</taxon>
        <taxon>Dikarya</taxon>
        <taxon>Basidiomycota</taxon>
        <taxon>Agaricomycotina</taxon>
        <taxon>Tremellomycetes</taxon>
        <taxon>Trichosporonales</taxon>
        <taxon>Trichosporonaceae</taxon>
        <taxon>Cutaneotrichosporon</taxon>
    </lineage>
</organism>
<accession>A0A0J0XST5</accession>
<gene>
    <name evidence="2" type="ORF">CC85DRAFT_283922</name>
</gene>